<comment type="similarity">
    <text evidence="7">Belongs to the radical SAM superfamily. Anaerobic sulfatase-maturating enzyme family.</text>
</comment>
<evidence type="ECO:0000256" key="1">
    <source>
        <dbReference type="ARBA" id="ARBA00001966"/>
    </source>
</evidence>
<evidence type="ECO:0000256" key="4">
    <source>
        <dbReference type="ARBA" id="ARBA00022723"/>
    </source>
</evidence>
<dbReference type="PANTHER" id="PTHR43273">
    <property type="entry name" value="ANAEROBIC SULFATASE-MATURATING ENZYME HOMOLOG ASLB-RELATED"/>
    <property type="match status" value="1"/>
</dbReference>
<dbReference type="GO" id="GO:0016491">
    <property type="term" value="F:oxidoreductase activity"/>
    <property type="evidence" value="ECO:0007669"/>
    <property type="project" value="InterPro"/>
</dbReference>
<evidence type="ECO:0000256" key="6">
    <source>
        <dbReference type="ARBA" id="ARBA00023014"/>
    </source>
</evidence>
<comment type="cofactor">
    <cofactor evidence="1">
        <name>[4Fe-4S] cluster</name>
        <dbReference type="ChEBI" id="CHEBI:49883"/>
    </cofactor>
</comment>
<dbReference type="PROSITE" id="PS51918">
    <property type="entry name" value="RADICAL_SAM"/>
    <property type="match status" value="1"/>
</dbReference>
<dbReference type="GO" id="GO:0051539">
    <property type="term" value="F:4 iron, 4 sulfur cluster binding"/>
    <property type="evidence" value="ECO:0007669"/>
    <property type="project" value="UniProtKB-KW"/>
</dbReference>
<evidence type="ECO:0000313" key="10">
    <source>
        <dbReference type="Proteomes" id="UP000515913"/>
    </source>
</evidence>
<dbReference type="SUPFAM" id="SSF102114">
    <property type="entry name" value="Radical SAM enzymes"/>
    <property type="match status" value="1"/>
</dbReference>
<proteinExistence type="inferred from homology"/>
<organism evidence="9 10">
    <name type="scientific">Fusobacterium hominis</name>
    <dbReference type="NCBI Taxonomy" id="2764326"/>
    <lineage>
        <taxon>Bacteria</taxon>
        <taxon>Fusobacteriati</taxon>
        <taxon>Fusobacteriota</taxon>
        <taxon>Fusobacteriia</taxon>
        <taxon>Fusobacteriales</taxon>
        <taxon>Fusobacteriaceae</taxon>
        <taxon>Fusobacterium</taxon>
    </lineage>
</organism>
<dbReference type="InterPro" id="IPR034485">
    <property type="entry name" value="Anaerobic_Cys-type_sulfatase-m"/>
</dbReference>
<keyword evidence="10" id="KW-1185">Reference proteome</keyword>
<dbReference type="SFLD" id="SFLDS00029">
    <property type="entry name" value="Radical_SAM"/>
    <property type="match status" value="1"/>
</dbReference>
<dbReference type="SFLD" id="SFLDF00289">
    <property type="entry name" value="anaerobic_Cys-type_sulfatase-m"/>
    <property type="match status" value="1"/>
</dbReference>
<dbReference type="SFLD" id="SFLDG01384">
    <property type="entry name" value="thioether_bond_formation_requi"/>
    <property type="match status" value="1"/>
</dbReference>
<dbReference type="RefSeq" id="WP_187422849.1">
    <property type="nucleotide sequence ID" value="NZ_CP060637.1"/>
</dbReference>
<dbReference type="EMBL" id="CP060637">
    <property type="protein sequence ID" value="QNM15125.1"/>
    <property type="molecule type" value="Genomic_DNA"/>
</dbReference>
<keyword evidence="6" id="KW-0411">Iron-sulfur</keyword>
<keyword evidence="4" id="KW-0479">Metal-binding</keyword>
<evidence type="ECO:0000313" key="9">
    <source>
        <dbReference type="EMBL" id="QNM15125.1"/>
    </source>
</evidence>
<dbReference type="Pfam" id="PF04055">
    <property type="entry name" value="Radical_SAM"/>
    <property type="match status" value="1"/>
</dbReference>
<evidence type="ECO:0000259" key="8">
    <source>
        <dbReference type="PROSITE" id="PS51918"/>
    </source>
</evidence>
<dbReference type="InterPro" id="IPR058240">
    <property type="entry name" value="rSAM_sf"/>
</dbReference>
<accession>A0A7G9GWE3</accession>
<evidence type="ECO:0000256" key="5">
    <source>
        <dbReference type="ARBA" id="ARBA00023004"/>
    </source>
</evidence>
<dbReference type="PANTHER" id="PTHR43273:SF3">
    <property type="entry name" value="ANAEROBIC SULFATASE-MATURATING ENZYME HOMOLOG ASLB-RELATED"/>
    <property type="match status" value="1"/>
</dbReference>
<dbReference type="NCBIfam" id="TIGR04085">
    <property type="entry name" value="rSAM_more_4Fe4S"/>
    <property type="match status" value="1"/>
</dbReference>
<evidence type="ECO:0000256" key="2">
    <source>
        <dbReference type="ARBA" id="ARBA00022485"/>
    </source>
</evidence>
<protein>
    <submittedName>
        <fullName evidence="9">Anaerobic sulfatase maturase</fullName>
    </submittedName>
</protein>
<gene>
    <name evidence="9" type="ORF">H9Q81_09460</name>
</gene>
<keyword evidence="5" id="KW-0408">Iron</keyword>
<dbReference type="InterPro" id="IPR013785">
    <property type="entry name" value="Aldolase_TIM"/>
</dbReference>
<dbReference type="SFLD" id="SFLDG01386">
    <property type="entry name" value="main_SPASM_domain-containing"/>
    <property type="match status" value="1"/>
</dbReference>
<dbReference type="Pfam" id="PF13186">
    <property type="entry name" value="SPASM"/>
    <property type="match status" value="1"/>
</dbReference>
<dbReference type="GO" id="GO:0046872">
    <property type="term" value="F:metal ion binding"/>
    <property type="evidence" value="ECO:0007669"/>
    <property type="project" value="UniProtKB-KW"/>
</dbReference>
<dbReference type="KEGG" id="fho:H9Q81_09460"/>
<dbReference type="Gene3D" id="3.20.20.70">
    <property type="entry name" value="Aldolase class I"/>
    <property type="match status" value="1"/>
</dbReference>
<dbReference type="NCBIfam" id="TIGR03942">
    <property type="entry name" value="sulfatase_rSAM"/>
    <property type="match status" value="1"/>
</dbReference>
<sequence length="376" mass="43904">MKIINLLIKPASSSCNLNCTYCFYNDVADNRSVKNYGIMTDETLENMVKKAFEEVTYQVNFAFQGGEPTVAGLEYFKKFHKLVEKYNKENVGVTFALQTNGTLLDKNWTVLFRKYNYLLGISLDGNKEIHNSFRVDKQGKETFSKVYKTLRLLKKEKVEFNILAVVNKMTAENGKLVYNFFKNSGFRYFQFIPCLDKLYSEQQKEYTLTDIDYGNFLNDTFELWYQDIMSGKKTSVRYFDNMIKIILGEQPEACDMVGHCNVNGIIEADGSVYPCDFYVLDEYKLGNINESSYIEMFRSDRAEQFVKSSLKISNRCKVCKYFKLCRSGCKRHKELDENGEYQNRFCKSYLMFFDKNIDKLIEIANYIIKIKAQNIG</sequence>
<evidence type="ECO:0000256" key="3">
    <source>
        <dbReference type="ARBA" id="ARBA00022691"/>
    </source>
</evidence>
<dbReference type="InterPro" id="IPR023867">
    <property type="entry name" value="Sulphatase_maturase_rSAM"/>
</dbReference>
<dbReference type="SFLD" id="SFLDG01072">
    <property type="entry name" value="dehydrogenase_like"/>
    <property type="match status" value="1"/>
</dbReference>
<dbReference type="Proteomes" id="UP000515913">
    <property type="component" value="Chromosome"/>
</dbReference>
<dbReference type="SFLD" id="SFLDG01067">
    <property type="entry name" value="SPASM/twitch_domain_containing"/>
    <property type="match status" value="1"/>
</dbReference>
<keyword evidence="2" id="KW-0004">4Fe-4S</keyword>
<evidence type="ECO:0000256" key="7">
    <source>
        <dbReference type="ARBA" id="ARBA00023601"/>
    </source>
</evidence>
<dbReference type="InterPro" id="IPR023885">
    <property type="entry name" value="4Fe4S-binding_SPASM_dom"/>
</dbReference>
<reference evidence="9 10" key="1">
    <citation type="submission" date="2020-08" db="EMBL/GenBank/DDBJ databases">
        <authorList>
            <person name="Liu C."/>
            <person name="Sun Q."/>
        </authorList>
    </citation>
    <scope>NUCLEOTIDE SEQUENCE [LARGE SCALE GENOMIC DNA]</scope>
    <source>
        <strain evidence="9 10">NSJ-57</strain>
    </source>
</reference>
<dbReference type="CDD" id="cd21120">
    <property type="entry name" value="SPASM_anSME"/>
    <property type="match status" value="1"/>
</dbReference>
<name>A0A7G9GWE3_9FUSO</name>
<dbReference type="CDD" id="cd01335">
    <property type="entry name" value="Radical_SAM"/>
    <property type="match status" value="1"/>
</dbReference>
<dbReference type="AlphaFoldDB" id="A0A7G9GWE3"/>
<dbReference type="InterPro" id="IPR047207">
    <property type="entry name" value="SPASM_anSME"/>
</dbReference>
<keyword evidence="3" id="KW-0949">S-adenosyl-L-methionine</keyword>
<dbReference type="NCBIfam" id="NF010321">
    <property type="entry name" value="PRK13758.1"/>
    <property type="match status" value="1"/>
</dbReference>
<feature type="domain" description="Radical SAM core" evidence="8">
    <location>
        <begin position="1"/>
        <end position="226"/>
    </location>
</feature>
<dbReference type="InterPro" id="IPR007197">
    <property type="entry name" value="rSAM"/>
</dbReference>